<evidence type="ECO:0000256" key="2">
    <source>
        <dbReference type="ARBA" id="ARBA00022692"/>
    </source>
</evidence>
<evidence type="ECO:0000313" key="6">
    <source>
        <dbReference type="EMBL" id="GBE77737.1"/>
    </source>
</evidence>
<dbReference type="OrthoDB" id="2012278at2759"/>
<keyword evidence="7" id="KW-1185">Reference proteome</keyword>
<sequence>MLSAHRESVVFTSKFVTTYNKLFQGLLPGQIAPNQDEDSFWSNLFELDVDQQFLSNALSRINRSDCLGRLKPVLHSITTSCLRIARTAQHEDVKKVHALETLSVLSRHLLGKNLAGWEIMEVFAGGVGQSDQVFNDLTATIEEILSDTVAPASLRHQVLQLAVIFVCGVNQLSVGAYFLRRDLFPCIATTITSPETEQYSFEAVLLLSLLANFHKSDAAKLNPYLARIRDTTNTELMKKICWVSNFAADTVVKSYQSISDDSPAALGSTIGSLLTSLRPDRALASTPVDPPRELFKQQPIEACVILLPVFEFLSANETFRRVLAETPETDSDKITSRIAPLPYTLLTLSSYLLTHASSTSSPRATAYANLALNTLLVMAERKEILSSLCMNKADIRLCRQRLPLLPLSPARAPVCALLDCSVLWLRHNLHKRLEVYSYITCVRVCYRTLWFLQKERVHLDYLWQDFWRALIGLLDFLANKLDSLITTGGVERLVQETLIVLDLALYHSDSILPDPKAVHELVYEVVRSTAVFAKQKTMLEKIALPHPPTRNGAADLKDHATEALASIITLTDYYEAKIRDAGAPSANRALRIVASEIDKDGLVYSNHTHGAEEPPKQPEEFVGFIRYAYTDGMALML</sequence>
<dbReference type="InterPro" id="IPR039868">
    <property type="entry name" value="ARMD3-like"/>
</dbReference>
<dbReference type="PANTHER" id="PTHR13608:SF3">
    <property type="entry name" value="ARMADILLO-LIKE HELICAL DOMAIN-CONTAINING PROTEIN 3"/>
    <property type="match status" value="1"/>
</dbReference>
<dbReference type="GeneID" id="38774654"/>
<dbReference type="GO" id="GO:0016020">
    <property type="term" value="C:membrane"/>
    <property type="evidence" value="ECO:0007669"/>
    <property type="project" value="UniProtKB-SubCell"/>
</dbReference>
<keyword evidence="4" id="KW-0472">Membrane</keyword>
<dbReference type="RefSeq" id="XP_027608650.1">
    <property type="nucleotide sequence ID" value="XM_027752849.1"/>
</dbReference>
<dbReference type="InterPro" id="IPR013636">
    <property type="entry name" value="ARMH3_C"/>
</dbReference>
<comment type="subcellular location">
    <subcellularLocation>
        <location evidence="1">Membrane</location>
    </subcellularLocation>
</comment>
<evidence type="ECO:0000259" key="5">
    <source>
        <dbReference type="SMART" id="SM01158"/>
    </source>
</evidence>
<proteinExistence type="predicted"/>
<evidence type="ECO:0000256" key="3">
    <source>
        <dbReference type="ARBA" id="ARBA00022989"/>
    </source>
</evidence>
<dbReference type="STRING" id="139825.A0A401G6G2"/>
<accession>A0A401G6G2</accession>
<name>A0A401G6G2_9APHY</name>
<gene>
    <name evidence="6" type="ORF">SCP_0106190</name>
</gene>
<dbReference type="InParanoid" id="A0A401G6G2"/>
<dbReference type="EMBL" id="BFAD01000001">
    <property type="protein sequence ID" value="GBE77737.1"/>
    <property type="molecule type" value="Genomic_DNA"/>
</dbReference>
<dbReference type="GO" id="GO:0005829">
    <property type="term" value="C:cytosol"/>
    <property type="evidence" value="ECO:0007669"/>
    <property type="project" value="TreeGrafter"/>
</dbReference>
<dbReference type="Proteomes" id="UP000287166">
    <property type="component" value="Unassembled WGS sequence"/>
</dbReference>
<feature type="domain" description="Armadillo-like helical" evidence="5">
    <location>
        <begin position="406"/>
        <end position="636"/>
    </location>
</feature>
<evidence type="ECO:0000256" key="4">
    <source>
        <dbReference type="ARBA" id="ARBA00023136"/>
    </source>
</evidence>
<evidence type="ECO:0000256" key="1">
    <source>
        <dbReference type="ARBA" id="ARBA00004370"/>
    </source>
</evidence>
<dbReference type="AlphaFoldDB" id="A0A401G6G2"/>
<reference evidence="6 7" key="1">
    <citation type="journal article" date="2018" name="Sci. Rep.">
        <title>Genome sequence of the cauliflower mushroom Sparassis crispa (Hanabiratake) and its association with beneficial usage.</title>
        <authorList>
            <person name="Kiyama R."/>
            <person name="Furutani Y."/>
            <person name="Kawaguchi K."/>
            <person name="Nakanishi T."/>
        </authorList>
    </citation>
    <scope>NUCLEOTIDE SEQUENCE [LARGE SCALE GENOMIC DNA]</scope>
</reference>
<comment type="caution">
    <text evidence="6">The sequence shown here is derived from an EMBL/GenBank/DDBJ whole genome shotgun (WGS) entry which is preliminary data.</text>
</comment>
<dbReference type="SMART" id="SM01158">
    <property type="entry name" value="DUF1741"/>
    <property type="match status" value="1"/>
</dbReference>
<keyword evidence="3" id="KW-1133">Transmembrane helix</keyword>
<keyword evidence="2" id="KW-0812">Transmembrane</keyword>
<evidence type="ECO:0000313" key="7">
    <source>
        <dbReference type="Proteomes" id="UP000287166"/>
    </source>
</evidence>
<dbReference type="FunCoup" id="A0A401G6G2">
    <property type="interactions" value="475"/>
</dbReference>
<dbReference type="Pfam" id="PF08427">
    <property type="entry name" value="ARMH3_C"/>
    <property type="match status" value="1"/>
</dbReference>
<protein>
    <submittedName>
        <fullName evidence="6">DUF1741-domain-containing protein</fullName>
    </submittedName>
</protein>
<organism evidence="6 7">
    <name type="scientific">Sparassis crispa</name>
    <dbReference type="NCBI Taxonomy" id="139825"/>
    <lineage>
        <taxon>Eukaryota</taxon>
        <taxon>Fungi</taxon>
        <taxon>Dikarya</taxon>
        <taxon>Basidiomycota</taxon>
        <taxon>Agaricomycotina</taxon>
        <taxon>Agaricomycetes</taxon>
        <taxon>Polyporales</taxon>
        <taxon>Sparassidaceae</taxon>
        <taxon>Sparassis</taxon>
    </lineage>
</organism>
<dbReference type="PANTHER" id="PTHR13608">
    <property type="entry name" value="ARMADILLO-LIKE HELICAL DOMAIN-CONTAINING PROTEIN 3"/>
    <property type="match status" value="1"/>
</dbReference>